<dbReference type="Pfam" id="PF00069">
    <property type="entry name" value="Pkinase"/>
    <property type="match status" value="2"/>
</dbReference>
<reference evidence="13" key="1">
    <citation type="submission" date="2020-07" db="EMBL/GenBank/DDBJ databases">
        <title>Clarias magur genome sequencing, assembly and annotation.</title>
        <authorList>
            <person name="Kushwaha B."/>
            <person name="Kumar R."/>
            <person name="Das P."/>
            <person name="Joshi C.G."/>
            <person name="Kumar D."/>
            <person name="Nagpure N.S."/>
            <person name="Pandey M."/>
            <person name="Agarwal S."/>
            <person name="Srivastava S."/>
            <person name="Singh M."/>
            <person name="Sahoo L."/>
            <person name="Jayasankar P."/>
            <person name="Meher P.K."/>
            <person name="Koringa P.G."/>
            <person name="Iquebal M.A."/>
            <person name="Das S.P."/>
            <person name="Bit A."/>
            <person name="Patnaik S."/>
            <person name="Patel N."/>
            <person name="Shah T.M."/>
            <person name="Hinsu A."/>
            <person name="Jena J.K."/>
        </authorList>
    </citation>
    <scope>NUCLEOTIDE SEQUENCE</scope>
    <source>
        <strain evidence="13">CIFAMagur01</strain>
        <tissue evidence="13">Testis</tissue>
    </source>
</reference>
<dbReference type="InterPro" id="IPR000719">
    <property type="entry name" value="Prot_kinase_dom"/>
</dbReference>
<evidence type="ECO:0000256" key="8">
    <source>
        <dbReference type="ARBA" id="ARBA00033099"/>
    </source>
</evidence>
<evidence type="ECO:0000256" key="3">
    <source>
        <dbReference type="ARBA" id="ARBA00022527"/>
    </source>
</evidence>
<dbReference type="EMBL" id="QNUK01000392">
    <property type="protein sequence ID" value="KAF5894104.1"/>
    <property type="molecule type" value="Genomic_DNA"/>
</dbReference>
<organism evidence="13 14">
    <name type="scientific">Clarias magur</name>
    <name type="common">Asian catfish</name>
    <name type="synonym">Macropteronotus magur</name>
    <dbReference type="NCBI Taxonomy" id="1594786"/>
    <lineage>
        <taxon>Eukaryota</taxon>
        <taxon>Metazoa</taxon>
        <taxon>Chordata</taxon>
        <taxon>Craniata</taxon>
        <taxon>Vertebrata</taxon>
        <taxon>Euteleostomi</taxon>
        <taxon>Actinopterygii</taxon>
        <taxon>Neopterygii</taxon>
        <taxon>Teleostei</taxon>
        <taxon>Ostariophysi</taxon>
        <taxon>Siluriformes</taxon>
        <taxon>Clariidae</taxon>
        <taxon>Clarias</taxon>
    </lineage>
</organism>
<evidence type="ECO:0000256" key="10">
    <source>
        <dbReference type="ARBA" id="ARBA00048679"/>
    </source>
</evidence>
<evidence type="ECO:0000256" key="5">
    <source>
        <dbReference type="ARBA" id="ARBA00022741"/>
    </source>
</evidence>
<evidence type="ECO:0000313" key="14">
    <source>
        <dbReference type="Proteomes" id="UP000727407"/>
    </source>
</evidence>
<feature type="region of interest" description="Disordered" evidence="11">
    <location>
        <begin position="276"/>
        <end position="304"/>
    </location>
</feature>
<evidence type="ECO:0000259" key="12">
    <source>
        <dbReference type="PROSITE" id="PS50011"/>
    </source>
</evidence>
<accession>A0A8J4WW69</accession>
<feature type="domain" description="Protein kinase" evidence="12">
    <location>
        <begin position="1"/>
        <end position="765"/>
    </location>
</feature>
<keyword evidence="5" id="KW-0547">Nucleotide-binding</keyword>
<sequence>VVKKADMVDKNMSDQMRAERDALALSKSPFIVHLYYSLQTASKVYLVRKVGTGVGGITVMEYLIGGDVKSLLHVYGYFDEDMSLKYISEVALALDYLHRHGIIHRDLKPDNMLISNHGHIKLTDFGLSKVKLDRELNLMDILTTPSLAKPKKDYFRTPGQVLSLISSLGLNTPVTDGKRHCSASAAASPMTCGKAVPRKSSLCSPLLSRRRELPHSPICSSRGLGANSVFSPSMLAKSLTPRLMKSRKRFESVGSAHSCMLRSTDSESCISPLWEDEQKPEGDENVPPPNIKDESDPGVEGKSNAEMWIPGNGTPLTPLHNSSSRSAYGNQQCSVRAVCRNVKLNISSGKRLPFSESDLYVTPGKSPIKPSGENGLKPDTSVLCVCRSLEKGSTLKPTSSIKRGFLEVDKSPEQAELQAKKSNAEYKRCFPVPEDDSRLHTGLTGIFSAVGLGNATGIPKQSSPAKVAKNLLCELEEPGENIPVSGLTSSSPQEKRRRSLSLDSDGSVHDMSVITTTPPPRGGKEVLVSSFEDENETSVVSDVASVSASLKHHEDDHHLHIASSTLLKSPLFLKPKNVVAFRSYCSSINRSNLSYGSRLSLASMEGMDVSTSTSFQTAPVAVTPAQKKRRSLNSSLYQTPQPMALSHTPYRTPKSVRRGPEPAENAPILGTPDYLAPELLVGKHHDFMVDWWALGVCLFEFLTGVPPFNDETPQLVFQNILNRDIPWPDEEEELSSNARGAIEILLSTDVSKRAGLKGEDRMEHR</sequence>
<keyword evidence="4" id="KW-0808">Transferase</keyword>
<comment type="catalytic activity">
    <reaction evidence="9">
        <text>L-threonyl-[protein] + ATP = O-phospho-L-threonyl-[protein] + ADP + H(+)</text>
        <dbReference type="Rhea" id="RHEA:46608"/>
        <dbReference type="Rhea" id="RHEA-COMP:11060"/>
        <dbReference type="Rhea" id="RHEA-COMP:11605"/>
        <dbReference type="ChEBI" id="CHEBI:15378"/>
        <dbReference type="ChEBI" id="CHEBI:30013"/>
        <dbReference type="ChEBI" id="CHEBI:30616"/>
        <dbReference type="ChEBI" id="CHEBI:61977"/>
        <dbReference type="ChEBI" id="CHEBI:456216"/>
        <dbReference type="EC" id="2.7.11.1"/>
    </reaction>
</comment>
<evidence type="ECO:0000256" key="2">
    <source>
        <dbReference type="ARBA" id="ARBA00022148"/>
    </source>
</evidence>
<proteinExistence type="predicted"/>
<dbReference type="PANTHER" id="PTHR24356">
    <property type="entry name" value="SERINE/THREONINE-PROTEIN KINASE"/>
    <property type="match status" value="1"/>
</dbReference>
<protein>
    <recommendedName>
        <fullName evidence="2">Serine/threonine-protein kinase greatwall</fullName>
        <ecNumber evidence="1">2.7.11.1</ecNumber>
    </recommendedName>
    <alternativeName>
        <fullName evidence="8">Microtubule-associated serine/threonine-protein kinase-like</fullName>
    </alternativeName>
</protein>
<evidence type="ECO:0000313" key="13">
    <source>
        <dbReference type="EMBL" id="KAF5894104.1"/>
    </source>
</evidence>
<dbReference type="GO" id="GO:0005634">
    <property type="term" value="C:nucleus"/>
    <property type="evidence" value="ECO:0007669"/>
    <property type="project" value="TreeGrafter"/>
</dbReference>
<feature type="non-terminal residue" evidence="13">
    <location>
        <position position="765"/>
    </location>
</feature>
<evidence type="ECO:0000256" key="9">
    <source>
        <dbReference type="ARBA" id="ARBA00047899"/>
    </source>
</evidence>
<dbReference type="SUPFAM" id="SSF56112">
    <property type="entry name" value="Protein kinase-like (PK-like)"/>
    <property type="match status" value="1"/>
</dbReference>
<dbReference type="Gene3D" id="1.10.510.10">
    <property type="entry name" value="Transferase(Phosphotransferase) domain 1"/>
    <property type="match status" value="2"/>
</dbReference>
<dbReference type="FunFam" id="1.10.510.10:FF:000665">
    <property type="entry name" value="Microtubule associated serine/threonine kinase-like"/>
    <property type="match status" value="1"/>
</dbReference>
<dbReference type="InterPro" id="IPR050236">
    <property type="entry name" value="Ser_Thr_kinase_AGC"/>
</dbReference>
<evidence type="ECO:0000256" key="6">
    <source>
        <dbReference type="ARBA" id="ARBA00022777"/>
    </source>
</evidence>
<dbReference type="Gene3D" id="3.30.200.20">
    <property type="entry name" value="Phosphorylase Kinase, domain 1"/>
    <property type="match status" value="1"/>
</dbReference>
<dbReference type="PROSITE" id="PS00108">
    <property type="entry name" value="PROTEIN_KINASE_ST"/>
    <property type="match status" value="1"/>
</dbReference>
<dbReference type="OrthoDB" id="162894at2759"/>
<dbReference type="PROSITE" id="PS50011">
    <property type="entry name" value="PROTEIN_KINASE_DOM"/>
    <property type="match status" value="1"/>
</dbReference>
<dbReference type="EC" id="2.7.11.1" evidence="1"/>
<feature type="region of interest" description="Disordered" evidence="11">
    <location>
        <begin position="642"/>
        <end position="669"/>
    </location>
</feature>
<dbReference type="GO" id="GO:0005524">
    <property type="term" value="F:ATP binding"/>
    <property type="evidence" value="ECO:0007669"/>
    <property type="project" value="UniProtKB-KW"/>
</dbReference>
<keyword evidence="3" id="KW-0723">Serine/threonine-protein kinase</keyword>
<keyword evidence="14" id="KW-1185">Reference proteome</keyword>
<dbReference type="PANTHER" id="PTHR24356:SF1">
    <property type="entry name" value="SERINE_THREONINE-PROTEIN KINASE GREATWALL"/>
    <property type="match status" value="1"/>
</dbReference>
<gene>
    <name evidence="13" type="primary">mastl</name>
    <name evidence="13" type="ORF">DAT39_016197</name>
</gene>
<dbReference type="Proteomes" id="UP000727407">
    <property type="component" value="Unassembled WGS sequence"/>
</dbReference>
<evidence type="ECO:0000256" key="1">
    <source>
        <dbReference type="ARBA" id="ARBA00012513"/>
    </source>
</evidence>
<name>A0A8J4WW69_CLAMG</name>
<dbReference type="InterPro" id="IPR008271">
    <property type="entry name" value="Ser/Thr_kinase_AS"/>
</dbReference>
<dbReference type="GO" id="GO:0035556">
    <property type="term" value="P:intracellular signal transduction"/>
    <property type="evidence" value="ECO:0007669"/>
    <property type="project" value="TreeGrafter"/>
</dbReference>
<evidence type="ECO:0000256" key="7">
    <source>
        <dbReference type="ARBA" id="ARBA00022840"/>
    </source>
</evidence>
<evidence type="ECO:0000256" key="11">
    <source>
        <dbReference type="SAM" id="MobiDB-lite"/>
    </source>
</evidence>
<evidence type="ECO:0000256" key="4">
    <source>
        <dbReference type="ARBA" id="ARBA00022679"/>
    </source>
</evidence>
<dbReference type="AlphaFoldDB" id="A0A8J4WW69"/>
<dbReference type="SMART" id="SM00220">
    <property type="entry name" value="S_TKc"/>
    <property type="match status" value="1"/>
</dbReference>
<keyword evidence="6 13" id="KW-0418">Kinase</keyword>
<comment type="caution">
    <text evidence="13">The sequence shown here is derived from an EMBL/GenBank/DDBJ whole genome shotgun (WGS) entry which is preliminary data.</text>
</comment>
<dbReference type="GO" id="GO:0004674">
    <property type="term" value="F:protein serine/threonine kinase activity"/>
    <property type="evidence" value="ECO:0007669"/>
    <property type="project" value="UniProtKB-KW"/>
</dbReference>
<keyword evidence="7" id="KW-0067">ATP-binding</keyword>
<dbReference type="InterPro" id="IPR011009">
    <property type="entry name" value="Kinase-like_dom_sf"/>
</dbReference>
<feature type="region of interest" description="Disordered" evidence="11">
    <location>
        <begin position="481"/>
        <end position="523"/>
    </location>
</feature>
<comment type="catalytic activity">
    <reaction evidence="10">
        <text>L-seryl-[protein] + ATP = O-phospho-L-seryl-[protein] + ADP + H(+)</text>
        <dbReference type="Rhea" id="RHEA:17989"/>
        <dbReference type="Rhea" id="RHEA-COMP:9863"/>
        <dbReference type="Rhea" id="RHEA-COMP:11604"/>
        <dbReference type="ChEBI" id="CHEBI:15378"/>
        <dbReference type="ChEBI" id="CHEBI:29999"/>
        <dbReference type="ChEBI" id="CHEBI:30616"/>
        <dbReference type="ChEBI" id="CHEBI:83421"/>
        <dbReference type="ChEBI" id="CHEBI:456216"/>
        <dbReference type="EC" id="2.7.11.1"/>
    </reaction>
</comment>